<protein>
    <submittedName>
        <fullName evidence="1">Uncharacterized protein</fullName>
    </submittedName>
</protein>
<reference evidence="1 2" key="2">
    <citation type="journal article" date="2022" name="Mol. Ecol. Resour.">
        <title>The genomes of chicory, endive, great burdock and yacon provide insights into Asteraceae paleo-polyploidization history and plant inulin production.</title>
        <authorList>
            <person name="Fan W."/>
            <person name="Wang S."/>
            <person name="Wang H."/>
            <person name="Wang A."/>
            <person name="Jiang F."/>
            <person name="Liu H."/>
            <person name="Zhao H."/>
            <person name="Xu D."/>
            <person name="Zhang Y."/>
        </authorList>
    </citation>
    <scope>NUCLEOTIDE SEQUENCE [LARGE SCALE GENOMIC DNA]</scope>
    <source>
        <strain evidence="2">cv. Niubang</strain>
    </source>
</reference>
<name>A0ACB8ZHQ2_ARCLA</name>
<proteinExistence type="predicted"/>
<accession>A0ACB8ZHQ2</accession>
<dbReference type="EMBL" id="CM042056">
    <property type="protein sequence ID" value="KAI3697337.1"/>
    <property type="molecule type" value="Genomic_DNA"/>
</dbReference>
<organism evidence="1 2">
    <name type="scientific">Arctium lappa</name>
    <name type="common">Greater burdock</name>
    <name type="synonym">Lappa major</name>
    <dbReference type="NCBI Taxonomy" id="4217"/>
    <lineage>
        <taxon>Eukaryota</taxon>
        <taxon>Viridiplantae</taxon>
        <taxon>Streptophyta</taxon>
        <taxon>Embryophyta</taxon>
        <taxon>Tracheophyta</taxon>
        <taxon>Spermatophyta</taxon>
        <taxon>Magnoliopsida</taxon>
        <taxon>eudicotyledons</taxon>
        <taxon>Gunneridae</taxon>
        <taxon>Pentapetalae</taxon>
        <taxon>asterids</taxon>
        <taxon>campanulids</taxon>
        <taxon>Asterales</taxon>
        <taxon>Asteraceae</taxon>
        <taxon>Carduoideae</taxon>
        <taxon>Cardueae</taxon>
        <taxon>Arctiinae</taxon>
        <taxon>Arctium</taxon>
    </lineage>
</organism>
<reference evidence="2" key="1">
    <citation type="journal article" date="2022" name="Mol. Ecol. Resour.">
        <title>The genomes of chicory, endive, great burdock and yacon provide insights into Asteraceae palaeo-polyploidization history and plant inulin production.</title>
        <authorList>
            <person name="Fan W."/>
            <person name="Wang S."/>
            <person name="Wang H."/>
            <person name="Wang A."/>
            <person name="Jiang F."/>
            <person name="Liu H."/>
            <person name="Zhao H."/>
            <person name="Xu D."/>
            <person name="Zhang Y."/>
        </authorList>
    </citation>
    <scope>NUCLEOTIDE SEQUENCE [LARGE SCALE GENOMIC DNA]</scope>
    <source>
        <strain evidence="2">cv. Niubang</strain>
    </source>
</reference>
<gene>
    <name evidence="1" type="ORF">L6452_30291</name>
</gene>
<evidence type="ECO:0000313" key="1">
    <source>
        <dbReference type="EMBL" id="KAI3697337.1"/>
    </source>
</evidence>
<comment type="caution">
    <text evidence="1">The sequence shown here is derived from an EMBL/GenBank/DDBJ whole genome shotgun (WGS) entry which is preliminary data.</text>
</comment>
<dbReference type="Proteomes" id="UP001055879">
    <property type="component" value="Linkage Group LG10"/>
</dbReference>
<sequence>MSTKDNLQNIFDDAYNNEQYNQSYRGDPFAEDSHHRLAALIHLMHIRKIVELVQHFKHMITGRNRVYLSTNLAWVGHKSVDKKFVAGDNYNLLGMGVNITLGSKSGICAGHDELLVQIFVDSSLWPKYLLGEMVSNYLHKSYGVVEKVKAQRIKIFQRR</sequence>
<keyword evidence="2" id="KW-1185">Reference proteome</keyword>
<evidence type="ECO:0000313" key="2">
    <source>
        <dbReference type="Proteomes" id="UP001055879"/>
    </source>
</evidence>